<dbReference type="InterPro" id="IPR045645">
    <property type="entry name" value="DUF6403"/>
</dbReference>
<dbReference type="AlphaFoldDB" id="A0A1H1ZGF3"/>
<organism evidence="1 2">
    <name type="scientific">Actinoplanes derwentensis</name>
    <dbReference type="NCBI Taxonomy" id="113562"/>
    <lineage>
        <taxon>Bacteria</taxon>
        <taxon>Bacillati</taxon>
        <taxon>Actinomycetota</taxon>
        <taxon>Actinomycetes</taxon>
        <taxon>Micromonosporales</taxon>
        <taxon>Micromonosporaceae</taxon>
        <taxon>Actinoplanes</taxon>
    </lineage>
</organism>
<reference evidence="1 2" key="1">
    <citation type="submission" date="2016-10" db="EMBL/GenBank/DDBJ databases">
        <authorList>
            <person name="de Groot N.N."/>
        </authorList>
    </citation>
    <scope>NUCLEOTIDE SEQUENCE [LARGE SCALE GENOMIC DNA]</scope>
    <source>
        <strain evidence="1 2">DSM 43941</strain>
    </source>
</reference>
<accession>A0A1H1ZGF3</accession>
<sequence>MVVLFGAGYAMIAVPRLRARAMARRVAWSATHTAIAAAQVSRDAARPGDDEAAELLRRAESIAAARGGPDAAGEAAELARSADRMWRSR</sequence>
<evidence type="ECO:0000313" key="1">
    <source>
        <dbReference type="EMBL" id="SDT32286.1"/>
    </source>
</evidence>
<proteinExistence type="predicted"/>
<keyword evidence="2" id="KW-1185">Reference proteome</keyword>
<dbReference type="STRING" id="113562.SAMN04489716_3289"/>
<dbReference type="EMBL" id="LT629758">
    <property type="protein sequence ID" value="SDT32286.1"/>
    <property type="molecule type" value="Genomic_DNA"/>
</dbReference>
<protein>
    <submittedName>
        <fullName evidence="1">Uncharacterized protein</fullName>
    </submittedName>
</protein>
<dbReference type="Pfam" id="PF19941">
    <property type="entry name" value="DUF6403"/>
    <property type="match status" value="1"/>
</dbReference>
<dbReference type="Proteomes" id="UP000198688">
    <property type="component" value="Chromosome I"/>
</dbReference>
<evidence type="ECO:0000313" key="2">
    <source>
        <dbReference type="Proteomes" id="UP000198688"/>
    </source>
</evidence>
<gene>
    <name evidence="1" type="ORF">SAMN04489716_3289</name>
</gene>
<name>A0A1H1ZGF3_9ACTN</name>